<protein>
    <recommendedName>
        <fullName evidence="9">Cdc23 domain-containing protein</fullName>
    </recommendedName>
</protein>
<dbReference type="PANTHER" id="PTHR12558">
    <property type="entry name" value="CELL DIVISION CYCLE 16,23,27"/>
    <property type="match status" value="1"/>
</dbReference>
<keyword evidence="3" id="KW-0498">Mitosis</keyword>
<dbReference type="GO" id="GO:0051301">
    <property type="term" value="P:cell division"/>
    <property type="evidence" value="ECO:0007669"/>
    <property type="project" value="UniProtKB-KW"/>
</dbReference>
<feature type="domain" description="Cdc23" evidence="9">
    <location>
        <begin position="270"/>
        <end position="304"/>
    </location>
</feature>
<dbReference type="Proteomes" id="UP000355283">
    <property type="component" value="Unassembled WGS sequence"/>
</dbReference>
<proteinExistence type="predicted"/>
<dbReference type="InterPro" id="IPR011990">
    <property type="entry name" value="TPR-like_helical_dom_sf"/>
</dbReference>
<dbReference type="PROSITE" id="PS50005">
    <property type="entry name" value="TPR"/>
    <property type="match status" value="2"/>
</dbReference>
<evidence type="ECO:0000259" key="9">
    <source>
        <dbReference type="Pfam" id="PF04049"/>
    </source>
</evidence>
<keyword evidence="1" id="KW-0132">Cell division</keyword>
<evidence type="ECO:0000256" key="4">
    <source>
        <dbReference type="ARBA" id="ARBA00022786"/>
    </source>
</evidence>
<feature type="compositionally biased region" description="Low complexity" evidence="8">
    <location>
        <begin position="725"/>
        <end position="739"/>
    </location>
</feature>
<dbReference type="InterPro" id="IPR019734">
    <property type="entry name" value="TPR_rpt"/>
</dbReference>
<keyword evidence="4" id="KW-0833">Ubl conjugation pathway</keyword>
<evidence type="ECO:0000256" key="2">
    <source>
        <dbReference type="ARBA" id="ARBA00022737"/>
    </source>
</evidence>
<keyword evidence="2" id="KW-0677">Repeat</keyword>
<keyword evidence="5 7" id="KW-0802">TPR repeat</keyword>
<dbReference type="AlphaFoldDB" id="A0A4D9DIL2"/>
<feature type="compositionally biased region" description="Basic and acidic residues" evidence="8">
    <location>
        <begin position="305"/>
        <end position="317"/>
    </location>
</feature>
<feature type="region of interest" description="Disordered" evidence="8">
    <location>
        <begin position="305"/>
        <end position="343"/>
    </location>
</feature>
<dbReference type="EMBL" id="SDOX01000001">
    <property type="protein sequence ID" value="TFJ88739.1"/>
    <property type="molecule type" value="Genomic_DNA"/>
</dbReference>
<evidence type="ECO:0000256" key="6">
    <source>
        <dbReference type="ARBA" id="ARBA00023306"/>
    </source>
</evidence>
<feature type="compositionally biased region" description="Polar residues" evidence="8">
    <location>
        <begin position="697"/>
        <end position="719"/>
    </location>
</feature>
<dbReference type="Pfam" id="PF04049">
    <property type="entry name" value="ANAPC8"/>
    <property type="match status" value="2"/>
</dbReference>
<keyword evidence="6" id="KW-0131">Cell cycle</keyword>
<dbReference type="GO" id="GO:0045842">
    <property type="term" value="P:positive regulation of mitotic metaphase/anaphase transition"/>
    <property type="evidence" value="ECO:0007669"/>
    <property type="project" value="TreeGrafter"/>
</dbReference>
<evidence type="ECO:0000256" key="5">
    <source>
        <dbReference type="ARBA" id="ARBA00022803"/>
    </source>
</evidence>
<dbReference type="Pfam" id="PF13181">
    <property type="entry name" value="TPR_8"/>
    <property type="match status" value="2"/>
</dbReference>
<feature type="domain" description="Cdc23" evidence="9">
    <location>
        <begin position="28"/>
        <end position="192"/>
    </location>
</feature>
<gene>
    <name evidence="10" type="ORF">NSK_000308</name>
</gene>
<dbReference type="GO" id="GO:0031145">
    <property type="term" value="P:anaphase-promoting complex-dependent catabolic process"/>
    <property type="evidence" value="ECO:0007669"/>
    <property type="project" value="TreeGrafter"/>
</dbReference>
<accession>A0A4D9DIL2</accession>
<feature type="compositionally biased region" description="Gly residues" evidence="8">
    <location>
        <begin position="233"/>
        <end position="243"/>
    </location>
</feature>
<reference evidence="10 11" key="1">
    <citation type="submission" date="2019-01" db="EMBL/GenBank/DDBJ databases">
        <title>Nuclear Genome Assembly of the Microalgal Biofuel strain Nannochloropsis salina CCMP1776.</title>
        <authorList>
            <person name="Hovde B."/>
        </authorList>
    </citation>
    <scope>NUCLEOTIDE SEQUENCE [LARGE SCALE GENOMIC DNA]</scope>
    <source>
        <strain evidence="10 11">CCMP1776</strain>
    </source>
</reference>
<sequence length="755" mass="84188">MVLDHPIHLEEGDDEEDIYVSPQTLSTIRLELRAAVADLSARGLKLAAKWAAEQLAGLRQPSTNMDHPAGMFSGPRAWEGWVEEEAGEDEGTAPAEFSDAFLVAKACFDTGEYRRAAHVLQMEKEEAGIEGGMEGGGEGEASLPARTINQEELFLRSYASYLAGEKAKEERMMEITDQLDRCQVLNTDLQSLDGFNLYMYAVALKEMEPYLVPRRNTTPSLAAAAEVAEQEGRGGVGGGGGGGGERETVAEGAPALNREGVCGEEGQMRRPSAKSVLVEAVLAYPYNWSAWLDLAEVLCDEKQHQQRSEEGAGRGKSDPPLLEGRRGGGVGGRGGQRGERGEGFFSEQVQGRLSTLWMYDFFQVGKEGGRERGWEGGKEAERDASGQFAAYHPCVLLSTCLIDPLSLPPSLPPSPSLFLPQAQCAIARYNLRDFEEAQEGFRALQEQDPYRLENLERYSDVLYVKESRAELSQLAHIAARNDKYRPETCCIIGNYYSLKAYRRAVDINPRDYRAWYGLGQTYELLQMYLYAIYYYRKAATLRPFDARMWCALGVCYEQLDRRNEAIKCYERAVCNNDREGIATAKLARLYRDDQDEWKAARCYQRHLEARQGYQTDGSADTVDALLFLAHYHKRRHDLHTATLYCNRLLDMGGREQEEAKALLREIRSMEGQEEEEEEERRRSFSAFPVFDHDESANLPSFSSDLSPAAVTSPSHNSSGTRRMTRQQAAAAAAAAAEAMRGGERRRADVGSSPEC</sequence>
<dbReference type="GO" id="GO:0005680">
    <property type="term" value="C:anaphase-promoting complex"/>
    <property type="evidence" value="ECO:0007669"/>
    <property type="project" value="InterPro"/>
</dbReference>
<evidence type="ECO:0000256" key="8">
    <source>
        <dbReference type="SAM" id="MobiDB-lite"/>
    </source>
</evidence>
<keyword evidence="11" id="KW-1185">Reference proteome</keyword>
<dbReference type="SMART" id="SM00028">
    <property type="entry name" value="TPR"/>
    <property type="match status" value="4"/>
</dbReference>
<evidence type="ECO:0000313" key="10">
    <source>
        <dbReference type="EMBL" id="TFJ88739.1"/>
    </source>
</evidence>
<dbReference type="OrthoDB" id="10262026at2759"/>
<evidence type="ECO:0000313" key="11">
    <source>
        <dbReference type="Proteomes" id="UP000355283"/>
    </source>
</evidence>
<feature type="repeat" description="TPR" evidence="7">
    <location>
        <begin position="546"/>
        <end position="579"/>
    </location>
</feature>
<evidence type="ECO:0000256" key="3">
    <source>
        <dbReference type="ARBA" id="ARBA00022776"/>
    </source>
</evidence>
<comment type="caution">
    <text evidence="10">The sequence shown here is derived from an EMBL/GenBank/DDBJ whole genome shotgun (WGS) entry which is preliminary data.</text>
</comment>
<evidence type="ECO:0000256" key="7">
    <source>
        <dbReference type="PROSITE-ProRule" id="PRU00339"/>
    </source>
</evidence>
<dbReference type="GO" id="GO:0016567">
    <property type="term" value="P:protein ubiquitination"/>
    <property type="evidence" value="ECO:0007669"/>
    <property type="project" value="TreeGrafter"/>
</dbReference>
<dbReference type="Gene3D" id="1.25.40.10">
    <property type="entry name" value="Tetratricopeptide repeat domain"/>
    <property type="match status" value="4"/>
</dbReference>
<dbReference type="InterPro" id="IPR007192">
    <property type="entry name" value="APC8"/>
</dbReference>
<feature type="repeat" description="TPR" evidence="7">
    <location>
        <begin position="512"/>
        <end position="545"/>
    </location>
</feature>
<name>A0A4D9DIL2_9STRA</name>
<organism evidence="10 11">
    <name type="scientific">Nannochloropsis salina CCMP1776</name>
    <dbReference type="NCBI Taxonomy" id="1027361"/>
    <lineage>
        <taxon>Eukaryota</taxon>
        <taxon>Sar</taxon>
        <taxon>Stramenopiles</taxon>
        <taxon>Ochrophyta</taxon>
        <taxon>Eustigmatophyceae</taxon>
        <taxon>Eustigmatales</taxon>
        <taxon>Monodopsidaceae</taxon>
        <taxon>Microchloropsis</taxon>
        <taxon>Microchloropsis salina</taxon>
    </lineage>
</organism>
<feature type="region of interest" description="Disordered" evidence="8">
    <location>
        <begin position="695"/>
        <end position="755"/>
    </location>
</feature>
<dbReference type="SUPFAM" id="SSF81901">
    <property type="entry name" value="HCP-like"/>
    <property type="match status" value="1"/>
</dbReference>
<evidence type="ECO:0000256" key="1">
    <source>
        <dbReference type="ARBA" id="ARBA00022618"/>
    </source>
</evidence>
<dbReference type="PANTHER" id="PTHR12558:SF10">
    <property type="entry name" value="CELL DIVISION CYCLE PROTEIN 23 HOMOLOG"/>
    <property type="match status" value="1"/>
</dbReference>
<feature type="region of interest" description="Disordered" evidence="8">
    <location>
        <begin position="228"/>
        <end position="257"/>
    </location>
</feature>